<dbReference type="EMBL" id="CVUD02000163">
    <property type="protein sequence ID" value="SEH82504.1"/>
    <property type="molecule type" value="Genomic_DNA"/>
</dbReference>
<proteinExistence type="predicted"/>
<feature type="transmembrane region" description="Helical" evidence="1">
    <location>
        <begin position="54"/>
        <end position="73"/>
    </location>
</feature>
<evidence type="ECO:0000313" key="3">
    <source>
        <dbReference type="Proteomes" id="UP000198559"/>
    </source>
</evidence>
<keyword evidence="1" id="KW-0812">Transmembrane</keyword>
<sequence>MSEYVFKKVQKFSAILWPSFLISAITNALFFVFFDLQDLLFLANFSPISAYSMGFLFLWITTALTALTTCYYLRPCHLINKKP</sequence>
<feature type="transmembrane region" description="Helical" evidence="1">
    <location>
        <begin position="12"/>
        <end position="34"/>
    </location>
</feature>
<evidence type="ECO:0000256" key="1">
    <source>
        <dbReference type="SAM" id="Phobius"/>
    </source>
</evidence>
<dbReference type="AlphaFoldDB" id="A0A1H6L2X9"/>
<keyword evidence="1" id="KW-0472">Membrane</keyword>
<evidence type="ECO:0000313" key="2">
    <source>
        <dbReference type="EMBL" id="SEH82504.1"/>
    </source>
</evidence>
<protein>
    <submittedName>
        <fullName evidence="2">Membrane protein</fullName>
    </submittedName>
</protein>
<dbReference type="STRING" id="235205.BAZSYMB_SCAFFOLD00002_39"/>
<dbReference type="Proteomes" id="UP000198559">
    <property type="component" value="Unassembled WGS sequence"/>
</dbReference>
<gene>
    <name evidence="2" type="ORF">BAZSYMB_SCAFFOLD00002_39</name>
</gene>
<dbReference type="RefSeq" id="WP_202776277.1">
    <property type="nucleotide sequence ID" value="NZ_CAESAP020000344.1"/>
</dbReference>
<organism evidence="2 3">
    <name type="scientific">Bathymodiolus azoricus thioautotrophic gill symbiont</name>
    <dbReference type="NCBI Taxonomy" id="235205"/>
    <lineage>
        <taxon>Bacteria</taxon>
        <taxon>Pseudomonadati</taxon>
        <taxon>Pseudomonadota</taxon>
        <taxon>Gammaproteobacteria</taxon>
        <taxon>sulfur-oxidizing symbionts</taxon>
    </lineage>
</organism>
<keyword evidence="1" id="KW-1133">Transmembrane helix</keyword>
<name>A0A1H6L2X9_9GAMM</name>
<reference evidence="3" key="1">
    <citation type="submission" date="2016-06" db="EMBL/GenBank/DDBJ databases">
        <authorList>
            <person name="Petersen J."/>
            <person name="Sayavedra L."/>
        </authorList>
    </citation>
    <scope>NUCLEOTIDE SEQUENCE [LARGE SCALE GENOMIC DNA]</scope>
    <source>
        <strain evidence="3">BazSymB</strain>
    </source>
</reference>
<accession>A0A1H6L2X9</accession>